<evidence type="ECO:0000313" key="1">
    <source>
        <dbReference type="EMBL" id="WFN56363.1"/>
    </source>
</evidence>
<gene>
    <name evidence="1" type="ORF">O1Q98_03390</name>
</gene>
<keyword evidence="2" id="KW-1185">Reference proteome</keyword>
<organism evidence="1 2">
    <name type="scientific">Dickeya lacustris</name>
    <dbReference type="NCBI Taxonomy" id="2259638"/>
    <lineage>
        <taxon>Bacteria</taxon>
        <taxon>Pseudomonadati</taxon>
        <taxon>Pseudomonadota</taxon>
        <taxon>Gammaproteobacteria</taxon>
        <taxon>Enterobacterales</taxon>
        <taxon>Pectobacteriaceae</taxon>
        <taxon>Dickeya</taxon>
    </lineage>
</organism>
<dbReference type="Pfam" id="PF10809">
    <property type="entry name" value="DUF2732"/>
    <property type="match status" value="1"/>
</dbReference>
<dbReference type="EMBL" id="CP114280">
    <property type="protein sequence ID" value="WFN56363.1"/>
    <property type="molecule type" value="Genomic_DNA"/>
</dbReference>
<dbReference type="InterPro" id="IPR020126">
    <property type="entry name" value="DUF2732"/>
</dbReference>
<sequence>MKNTPKNTGRQHDRDLALAHRFSEHLAQLAQHAGRENLSADELVTLLEQEAEKIRHHLWETH</sequence>
<proteinExistence type="predicted"/>
<dbReference type="Proteomes" id="UP001219630">
    <property type="component" value="Chromosome"/>
</dbReference>
<evidence type="ECO:0000313" key="2">
    <source>
        <dbReference type="Proteomes" id="UP001219630"/>
    </source>
</evidence>
<accession>A0ABY8G8T1</accession>
<name>A0ABY8G8T1_9GAMM</name>
<dbReference type="RefSeq" id="WP_125259214.1">
    <property type="nucleotide sequence ID" value="NZ_CP114280.1"/>
</dbReference>
<protein>
    <submittedName>
        <fullName evidence="1">DUF2732 family protein</fullName>
    </submittedName>
</protein>
<reference evidence="1 2" key="1">
    <citation type="submission" date="2022-12" db="EMBL/GenBank/DDBJ databases">
        <title>Complete genome sequencing of Dickeya lacustris type strain LMG30899.</title>
        <authorList>
            <person name="Dobhal S."/>
            <person name="Arizala D."/>
            <person name="Arif M."/>
        </authorList>
    </citation>
    <scope>NUCLEOTIDE SEQUENCE [LARGE SCALE GENOMIC DNA]</scope>
    <source>
        <strain evidence="1 2">LMG30899</strain>
    </source>
</reference>